<dbReference type="KEGG" id="spii:G7077_04490"/>
<evidence type="ECO:0000259" key="1">
    <source>
        <dbReference type="Pfam" id="PF01261"/>
    </source>
</evidence>
<dbReference type="InterPro" id="IPR050312">
    <property type="entry name" value="IolE/XylAMocC-like"/>
</dbReference>
<protein>
    <submittedName>
        <fullName evidence="2">Sugar phosphate isomerase/epimerase</fullName>
    </submittedName>
</protein>
<evidence type="ECO:0000313" key="2">
    <source>
        <dbReference type="EMBL" id="QIK78271.1"/>
    </source>
</evidence>
<dbReference type="PANTHER" id="PTHR12110">
    <property type="entry name" value="HYDROXYPYRUVATE ISOMERASE"/>
    <property type="match status" value="1"/>
</dbReference>
<dbReference type="Gene3D" id="3.20.20.150">
    <property type="entry name" value="Divalent-metal-dependent TIM barrel enzymes"/>
    <property type="match status" value="1"/>
</dbReference>
<name>A0A6G7YNF7_9SPHN</name>
<gene>
    <name evidence="2" type="ORF">G7077_04490</name>
</gene>
<accession>A0A6G7YNF7</accession>
<dbReference type="AlphaFoldDB" id="A0A6G7YNF7"/>
<dbReference type="InterPro" id="IPR006311">
    <property type="entry name" value="TAT_signal"/>
</dbReference>
<keyword evidence="2" id="KW-0413">Isomerase</keyword>
<sequence>MVDLSRRRLLAGAGLLSAGALLPGCMTAPAGGSGRIPPGIQLWTVKEEVAKDLDGTLRALRTIGFKRVEGAGWHGRTPAQFRKSLDDAGLTMTSAHYGLKDLIDDAEGKLAFARDVGVPYVVASSPAPRTALDLSKPWPVAVAEAMTPADWQSNAEAMNRIGARAREMGMRFGYHNHNAELVGELGRTPLDEIVRLTDPANVVLELDIGWVASAGWDPLTIIARHAPRIHLLHIKDIKTSERAPGKMVADPSSTVLGQGTIDWPAVFRAVRGSPIHSYFYEQEDPFTEPPLQAAAKSLAYLRSISI</sequence>
<feature type="domain" description="Xylose isomerase-like TIM barrel" evidence="1">
    <location>
        <begin position="57"/>
        <end position="303"/>
    </location>
</feature>
<evidence type="ECO:0000313" key="3">
    <source>
        <dbReference type="Proteomes" id="UP000503222"/>
    </source>
</evidence>
<keyword evidence="3" id="KW-1185">Reference proteome</keyword>
<dbReference type="RefSeq" id="WP_166410664.1">
    <property type="nucleotide sequence ID" value="NZ_CP049869.1"/>
</dbReference>
<dbReference type="PANTHER" id="PTHR12110:SF41">
    <property type="entry name" value="INOSOSE DEHYDRATASE"/>
    <property type="match status" value="1"/>
</dbReference>
<dbReference type="Pfam" id="PF01261">
    <property type="entry name" value="AP_endonuc_2"/>
    <property type="match status" value="1"/>
</dbReference>
<dbReference type="PROSITE" id="PS51318">
    <property type="entry name" value="TAT"/>
    <property type="match status" value="1"/>
</dbReference>
<dbReference type="SUPFAM" id="SSF51658">
    <property type="entry name" value="Xylose isomerase-like"/>
    <property type="match status" value="1"/>
</dbReference>
<organism evidence="2 3">
    <name type="scientific">Sphingomonas piscis</name>
    <dbReference type="NCBI Taxonomy" id="2714943"/>
    <lineage>
        <taxon>Bacteria</taxon>
        <taxon>Pseudomonadati</taxon>
        <taxon>Pseudomonadota</taxon>
        <taxon>Alphaproteobacteria</taxon>
        <taxon>Sphingomonadales</taxon>
        <taxon>Sphingomonadaceae</taxon>
        <taxon>Sphingomonas</taxon>
    </lineage>
</organism>
<proteinExistence type="predicted"/>
<dbReference type="Proteomes" id="UP000503222">
    <property type="component" value="Chromosome"/>
</dbReference>
<dbReference type="GO" id="GO:0016853">
    <property type="term" value="F:isomerase activity"/>
    <property type="evidence" value="ECO:0007669"/>
    <property type="project" value="UniProtKB-KW"/>
</dbReference>
<dbReference type="InterPro" id="IPR013022">
    <property type="entry name" value="Xyl_isomerase-like_TIM-brl"/>
</dbReference>
<dbReference type="InterPro" id="IPR036237">
    <property type="entry name" value="Xyl_isomerase-like_sf"/>
</dbReference>
<dbReference type="EMBL" id="CP049869">
    <property type="protein sequence ID" value="QIK78271.1"/>
    <property type="molecule type" value="Genomic_DNA"/>
</dbReference>
<reference evidence="2 3" key="1">
    <citation type="submission" date="2020-03" db="EMBL/GenBank/DDBJ databases">
        <title>Sphingomonas sp. nov., isolated from fish.</title>
        <authorList>
            <person name="Hyun D.-W."/>
            <person name="Bae J.-W."/>
        </authorList>
    </citation>
    <scope>NUCLEOTIDE SEQUENCE [LARGE SCALE GENOMIC DNA]</scope>
    <source>
        <strain evidence="2 3">HDW15B</strain>
    </source>
</reference>